<feature type="transmembrane region" description="Helical" evidence="6">
    <location>
        <begin position="136"/>
        <end position="154"/>
    </location>
</feature>
<dbReference type="PANTHER" id="PTHR22911">
    <property type="entry name" value="ACYL-MALONYL CONDENSING ENZYME-RELATED"/>
    <property type="match status" value="1"/>
</dbReference>
<organism evidence="8 9">
    <name type="scientific">Rhodosalinus halophilus</name>
    <dbReference type="NCBI Taxonomy" id="2259333"/>
    <lineage>
        <taxon>Bacteria</taxon>
        <taxon>Pseudomonadati</taxon>
        <taxon>Pseudomonadota</taxon>
        <taxon>Alphaproteobacteria</taxon>
        <taxon>Rhodobacterales</taxon>
        <taxon>Paracoccaceae</taxon>
        <taxon>Rhodosalinus</taxon>
    </lineage>
</organism>
<keyword evidence="9" id="KW-1185">Reference proteome</keyword>
<accession>A0A365UCG2</accession>
<dbReference type="SUPFAM" id="SSF103481">
    <property type="entry name" value="Multidrug resistance efflux transporter EmrE"/>
    <property type="match status" value="2"/>
</dbReference>
<comment type="similarity">
    <text evidence="2">Belongs to the drug/metabolite transporter (DMT) superfamily. 10 TMS drug/metabolite exporter (DME) (TC 2.A.7.3) family.</text>
</comment>
<feature type="domain" description="EamA" evidence="7">
    <location>
        <begin position="18"/>
        <end position="150"/>
    </location>
</feature>
<dbReference type="InterPro" id="IPR000620">
    <property type="entry name" value="EamA_dom"/>
</dbReference>
<evidence type="ECO:0000256" key="2">
    <source>
        <dbReference type="ARBA" id="ARBA00009853"/>
    </source>
</evidence>
<name>A0A365UCG2_9RHOB</name>
<gene>
    <name evidence="8" type="ORF">DRV85_02480</name>
</gene>
<comment type="caution">
    <text evidence="8">The sequence shown here is derived from an EMBL/GenBank/DDBJ whole genome shotgun (WGS) entry which is preliminary data.</text>
</comment>
<feature type="transmembrane region" description="Helical" evidence="6">
    <location>
        <begin position="256"/>
        <end position="275"/>
    </location>
</feature>
<keyword evidence="3 6" id="KW-0812">Transmembrane</keyword>
<dbReference type="InterPro" id="IPR037185">
    <property type="entry name" value="EmrE-like"/>
</dbReference>
<sequence>MDRTATDPSAPLRDGTVAGILCMVGFAFTAPVMDAFAKATPAEVPVMQILGARFGVQVAVLVPLALALGMGRWPGPRDWLRHLLRGVLLLTATGCFFTALRFMPIANALSIFFVAPFILTILGGLMLKEEVGPRRIAACAVGFLGALLVIQPSFADLGAVALLPLGTALCFAFYMVLTRRMAQRTHPIALQAWTATAASAVVLPALWLLDGSGIAALDPVRPTGLALWTLAGVGVMATVSHLFISFALRLAPAATIAPLQYLEIVAAVALGYWVFGDFPDALTWAGIAVIVGAGLYVFARERRVSLRRRPLPPA</sequence>
<dbReference type="Gene3D" id="1.10.3730.20">
    <property type="match status" value="1"/>
</dbReference>
<protein>
    <submittedName>
        <fullName evidence="8">EamA/RhaT family transporter</fullName>
    </submittedName>
</protein>
<dbReference type="AlphaFoldDB" id="A0A365UCG2"/>
<evidence type="ECO:0000256" key="6">
    <source>
        <dbReference type="SAM" id="Phobius"/>
    </source>
</evidence>
<feature type="transmembrane region" description="Helical" evidence="6">
    <location>
        <begin position="281"/>
        <end position="299"/>
    </location>
</feature>
<keyword evidence="5 6" id="KW-0472">Membrane</keyword>
<comment type="subcellular location">
    <subcellularLocation>
        <location evidence="1">Membrane</location>
        <topology evidence="1">Multi-pass membrane protein</topology>
    </subcellularLocation>
</comment>
<dbReference type="OrthoDB" id="9815809at2"/>
<evidence type="ECO:0000313" key="8">
    <source>
        <dbReference type="EMBL" id="RBI87011.1"/>
    </source>
</evidence>
<dbReference type="PANTHER" id="PTHR22911:SF6">
    <property type="entry name" value="SOLUTE CARRIER FAMILY 35 MEMBER G1"/>
    <property type="match status" value="1"/>
</dbReference>
<feature type="transmembrane region" description="Helical" evidence="6">
    <location>
        <begin position="160"/>
        <end position="177"/>
    </location>
</feature>
<evidence type="ECO:0000256" key="1">
    <source>
        <dbReference type="ARBA" id="ARBA00004141"/>
    </source>
</evidence>
<evidence type="ECO:0000256" key="5">
    <source>
        <dbReference type="ARBA" id="ARBA00023136"/>
    </source>
</evidence>
<feature type="transmembrane region" description="Helical" evidence="6">
    <location>
        <begin position="50"/>
        <end position="71"/>
    </location>
</feature>
<evidence type="ECO:0000259" key="7">
    <source>
        <dbReference type="Pfam" id="PF00892"/>
    </source>
</evidence>
<proteinExistence type="inferred from homology"/>
<dbReference type="Proteomes" id="UP000253370">
    <property type="component" value="Unassembled WGS sequence"/>
</dbReference>
<feature type="transmembrane region" description="Helical" evidence="6">
    <location>
        <begin position="12"/>
        <end position="30"/>
    </location>
</feature>
<feature type="transmembrane region" description="Helical" evidence="6">
    <location>
        <begin position="189"/>
        <end position="209"/>
    </location>
</feature>
<feature type="transmembrane region" description="Helical" evidence="6">
    <location>
        <begin position="225"/>
        <end position="244"/>
    </location>
</feature>
<evidence type="ECO:0000256" key="4">
    <source>
        <dbReference type="ARBA" id="ARBA00022989"/>
    </source>
</evidence>
<evidence type="ECO:0000313" key="9">
    <source>
        <dbReference type="Proteomes" id="UP000253370"/>
    </source>
</evidence>
<dbReference type="GO" id="GO:0016020">
    <property type="term" value="C:membrane"/>
    <property type="evidence" value="ECO:0007669"/>
    <property type="project" value="UniProtKB-SubCell"/>
</dbReference>
<evidence type="ECO:0000256" key="3">
    <source>
        <dbReference type="ARBA" id="ARBA00022692"/>
    </source>
</evidence>
<dbReference type="RefSeq" id="WP_113287859.1">
    <property type="nucleotide sequence ID" value="NZ_QNTQ01000002.1"/>
</dbReference>
<dbReference type="Pfam" id="PF00892">
    <property type="entry name" value="EamA"/>
    <property type="match status" value="2"/>
</dbReference>
<feature type="domain" description="EamA" evidence="7">
    <location>
        <begin position="162"/>
        <end position="293"/>
    </location>
</feature>
<keyword evidence="4 6" id="KW-1133">Transmembrane helix</keyword>
<dbReference type="EMBL" id="QNTQ01000002">
    <property type="protein sequence ID" value="RBI87011.1"/>
    <property type="molecule type" value="Genomic_DNA"/>
</dbReference>
<feature type="transmembrane region" description="Helical" evidence="6">
    <location>
        <begin position="108"/>
        <end position="127"/>
    </location>
</feature>
<reference evidence="8 9" key="1">
    <citation type="submission" date="2018-07" db="EMBL/GenBank/DDBJ databases">
        <title>Rhodosalinus sp. strain E84T genomic sequence and assembly.</title>
        <authorList>
            <person name="Liu Z.-W."/>
            <person name="Lu D.-C."/>
        </authorList>
    </citation>
    <scope>NUCLEOTIDE SEQUENCE [LARGE SCALE GENOMIC DNA]</scope>
    <source>
        <strain evidence="8 9">E84</strain>
    </source>
</reference>